<reference evidence="2" key="2">
    <citation type="journal article" date="2013" name="Nat. Commun.">
        <title>Genome of the Chinese tree shrew.</title>
        <authorList>
            <person name="Fan Y."/>
            <person name="Huang Z.Y."/>
            <person name="Cao C.C."/>
            <person name="Chen C.S."/>
            <person name="Chen Y.X."/>
            <person name="Fan D.D."/>
            <person name="He J."/>
            <person name="Hou H.L."/>
            <person name="Hu L."/>
            <person name="Hu X.T."/>
            <person name="Jiang X.T."/>
            <person name="Lai R."/>
            <person name="Lang Y.S."/>
            <person name="Liang B."/>
            <person name="Liao S.G."/>
            <person name="Mu D."/>
            <person name="Ma Y.Y."/>
            <person name="Niu Y.Y."/>
            <person name="Sun X.Q."/>
            <person name="Xia J.Q."/>
            <person name="Xiao J."/>
            <person name="Xiong Z.Q."/>
            <person name="Xu L."/>
            <person name="Yang L."/>
            <person name="Zhang Y."/>
            <person name="Zhao W."/>
            <person name="Zhao X.D."/>
            <person name="Zheng Y.T."/>
            <person name="Zhou J.M."/>
            <person name="Zhu Y.B."/>
            <person name="Zhang G.J."/>
            <person name="Wang J."/>
            <person name="Yao Y.G."/>
        </authorList>
    </citation>
    <scope>NUCLEOTIDE SEQUENCE [LARGE SCALE GENOMIC DNA]</scope>
</reference>
<accession>L9L1C1</accession>
<reference evidence="2" key="1">
    <citation type="submission" date="2012-07" db="EMBL/GenBank/DDBJ databases">
        <title>Genome of the Chinese tree shrew, a rising model animal genetically related to primates.</title>
        <authorList>
            <person name="Zhang G."/>
            <person name="Fan Y."/>
            <person name="Yao Y."/>
            <person name="Huang Z."/>
        </authorList>
    </citation>
    <scope>NUCLEOTIDE SEQUENCE [LARGE SCALE GENOMIC DNA]</scope>
</reference>
<organism evidence="1 2">
    <name type="scientific">Tupaia chinensis</name>
    <name type="common">Chinese tree shrew</name>
    <name type="synonym">Tupaia belangeri chinensis</name>
    <dbReference type="NCBI Taxonomy" id="246437"/>
    <lineage>
        <taxon>Eukaryota</taxon>
        <taxon>Metazoa</taxon>
        <taxon>Chordata</taxon>
        <taxon>Craniata</taxon>
        <taxon>Vertebrata</taxon>
        <taxon>Euteleostomi</taxon>
        <taxon>Mammalia</taxon>
        <taxon>Eutheria</taxon>
        <taxon>Euarchontoglires</taxon>
        <taxon>Scandentia</taxon>
        <taxon>Tupaiidae</taxon>
        <taxon>Tupaia</taxon>
    </lineage>
</organism>
<evidence type="ECO:0000313" key="2">
    <source>
        <dbReference type="Proteomes" id="UP000011518"/>
    </source>
</evidence>
<gene>
    <name evidence="1" type="ORF">TREES_T100005174</name>
</gene>
<dbReference type="InParanoid" id="L9L1C1"/>
<name>L9L1C1_TUPCH</name>
<evidence type="ECO:0000313" key="1">
    <source>
        <dbReference type="EMBL" id="ELW68856.1"/>
    </source>
</evidence>
<dbReference type="AlphaFoldDB" id="L9L1C1"/>
<proteinExistence type="predicted"/>
<keyword evidence="2" id="KW-1185">Reference proteome</keyword>
<dbReference type="EMBL" id="KB320557">
    <property type="protein sequence ID" value="ELW68856.1"/>
    <property type="molecule type" value="Genomic_DNA"/>
</dbReference>
<sequence>MGPFILGAHEVLVQTESVNEGFTLCRLQQLTGAAGTTLSSVRAIEEEEMALFAESKESSSAAHSSSTNLTKLSCSQEEGMFQVVQFILSAVYLQYSTHQ</sequence>
<protein>
    <submittedName>
        <fullName evidence="1">Uncharacterized protein</fullName>
    </submittedName>
</protein>
<dbReference type="Proteomes" id="UP000011518">
    <property type="component" value="Unassembled WGS sequence"/>
</dbReference>